<evidence type="ECO:0000313" key="16">
    <source>
        <dbReference type="Proteomes" id="UP001055658"/>
    </source>
</evidence>
<dbReference type="InterPro" id="IPR037066">
    <property type="entry name" value="Plug_dom_sf"/>
</dbReference>
<evidence type="ECO:0000259" key="14">
    <source>
        <dbReference type="Pfam" id="PF07715"/>
    </source>
</evidence>
<evidence type="ECO:0000256" key="10">
    <source>
        <dbReference type="PROSITE-ProRule" id="PRU01360"/>
    </source>
</evidence>
<dbReference type="InterPro" id="IPR012910">
    <property type="entry name" value="Plug_dom"/>
</dbReference>
<dbReference type="InterPro" id="IPR000531">
    <property type="entry name" value="Beta-barrel_TonB"/>
</dbReference>
<dbReference type="Gene3D" id="2.170.130.10">
    <property type="entry name" value="TonB-dependent receptor, plug domain"/>
    <property type="match status" value="1"/>
</dbReference>
<feature type="domain" description="TonB-dependent receptor-like beta-barrel" evidence="13">
    <location>
        <begin position="205"/>
        <end position="593"/>
    </location>
</feature>
<keyword evidence="6" id="KW-0406">Ion transport</keyword>
<evidence type="ECO:0000313" key="15">
    <source>
        <dbReference type="EMBL" id="USD20974.1"/>
    </source>
</evidence>
<keyword evidence="8 10" id="KW-0472">Membrane</keyword>
<evidence type="ECO:0000256" key="8">
    <source>
        <dbReference type="ARBA" id="ARBA00023136"/>
    </source>
</evidence>
<dbReference type="RefSeq" id="WP_252083377.1">
    <property type="nucleotide sequence ID" value="NZ_CP092418.1"/>
</dbReference>
<keyword evidence="16" id="KW-1185">Reference proteome</keyword>
<evidence type="ECO:0000256" key="11">
    <source>
        <dbReference type="RuleBase" id="RU003357"/>
    </source>
</evidence>
<keyword evidence="7 11" id="KW-0798">TonB box</keyword>
<evidence type="ECO:0000256" key="3">
    <source>
        <dbReference type="ARBA" id="ARBA00022452"/>
    </source>
</evidence>
<dbReference type="SUPFAM" id="SSF56935">
    <property type="entry name" value="Porins"/>
    <property type="match status" value="1"/>
</dbReference>
<comment type="subcellular location">
    <subcellularLocation>
        <location evidence="1 10">Cell outer membrane</location>
        <topology evidence="1 10">Multi-pass membrane protein</topology>
    </subcellularLocation>
</comment>
<dbReference type="Pfam" id="PF00593">
    <property type="entry name" value="TonB_dep_Rec_b-barrel"/>
    <property type="match status" value="1"/>
</dbReference>
<comment type="similarity">
    <text evidence="10 11">Belongs to the TonB-dependent receptor family.</text>
</comment>
<keyword evidence="15" id="KW-0675">Receptor</keyword>
<keyword evidence="9 10" id="KW-0998">Cell outer membrane</keyword>
<feature type="chain" id="PRO_5046525519" evidence="12">
    <location>
        <begin position="22"/>
        <end position="619"/>
    </location>
</feature>
<keyword evidence="5 12" id="KW-0732">Signal</keyword>
<protein>
    <submittedName>
        <fullName evidence="15">TonB-dependent receptor</fullName>
    </submittedName>
</protein>
<evidence type="ECO:0000256" key="6">
    <source>
        <dbReference type="ARBA" id="ARBA00023065"/>
    </source>
</evidence>
<dbReference type="InterPro" id="IPR039426">
    <property type="entry name" value="TonB-dep_rcpt-like"/>
</dbReference>
<dbReference type="Proteomes" id="UP001055658">
    <property type="component" value="Chromosome"/>
</dbReference>
<sequence length="619" mass="67804">MKKTLLAAAVFAAVQPLLSAAADLEEITVTASRLDLPKSQLGVSVSILNAADIERLGYTSLLDVMRTLPGVAVSNSGGAGKVSSLFIRGESNFRTLVLLDGVNIADPTTPQVGAQLQHLQAADIERIEMLRGPQGMLYGAGAGGVINIITKKSTGEVRATAGVEAGRYGTERTSASLGGSAGSWHYDLSVSDFSSDGFNAREMDTSGEEDGYENFTASARLGYQVNDTLSLEGQYRKTDAETEFDGCYSLAPNDCLSRYDQELFSLSGNYQINSWNHQLSLSQQEIDRVEGISPGAMLFTTKGEIREANYIGSKVLASGKLLWGGEYEQTDFFTRFGSFTPSKEVLESTGVFTEWHSDFAETVFYTLGYRRDSLETEDHNSWRASAAIPIAIGEEQQVKYRASLGTGYRAPSPNEISLNNSTGVALVGPETSRGYELGLEYQWAQLLQAELTYFDQEITDAIIYDDSLGFMGAYRQDDGESQSEGIELSLNGSLNNGLDWHASGTWLDTENSTGAVREGVPQRVYNFGLSQQWLEDKLTLSANWQRVEDRINRIRESNGSIREIALENYSKLDLNAVYRLTPNMRVNLRGENVLDRNYREVAGYYTAGAAVYAGIEFSL</sequence>
<name>A0ABY4V9K2_9GAMM</name>
<feature type="domain" description="TonB-dependent receptor plug" evidence="14">
    <location>
        <begin position="38"/>
        <end position="144"/>
    </location>
</feature>
<dbReference type="PANTHER" id="PTHR30069:SF53">
    <property type="entry name" value="COLICIN I RECEPTOR-RELATED"/>
    <property type="match status" value="1"/>
</dbReference>
<evidence type="ECO:0000256" key="5">
    <source>
        <dbReference type="ARBA" id="ARBA00022729"/>
    </source>
</evidence>
<accession>A0ABY4V9K2</accession>
<dbReference type="Pfam" id="PF07715">
    <property type="entry name" value="Plug"/>
    <property type="match status" value="1"/>
</dbReference>
<evidence type="ECO:0000256" key="9">
    <source>
        <dbReference type="ARBA" id="ARBA00023237"/>
    </source>
</evidence>
<keyword evidence="3 10" id="KW-1134">Transmembrane beta strand</keyword>
<evidence type="ECO:0000256" key="2">
    <source>
        <dbReference type="ARBA" id="ARBA00022448"/>
    </source>
</evidence>
<evidence type="ECO:0000259" key="13">
    <source>
        <dbReference type="Pfam" id="PF00593"/>
    </source>
</evidence>
<dbReference type="CDD" id="cd01347">
    <property type="entry name" value="ligand_gated_channel"/>
    <property type="match status" value="1"/>
</dbReference>
<keyword evidence="2 10" id="KW-0813">Transport</keyword>
<evidence type="ECO:0000256" key="7">
    <source>
        <dbReference type="ARBA" id="ARBA00023077"/>
    </source>
</evidence>
<dbReference type="PANTHER" id="PTHR30069">
    <property type="entry name" value="TONB-DEPENDENT OUTER MEMBRANE RECEPTOR"/>
    <property type="match status" value="1"/>
</dbReference>
<evidence type="ECO:0000256" key="12">
    <source>
        <dbReference type="SAM" id="SignalP"/>
    </source>
</evidence>
<dbReference type="InterPro" id="IPR036942">
    <property type="entry name" value="Beta-barrel_TonB_sf"/>
</dbReference>
<dbReference type="EMBL" id="CP092418">
    <property type="protein sequence ID" value="USD20974.1"/>
    <property type="molecule type" value="Genomic_DNA"/>
</dbReference>
<keyword evidence="4 10" id="KW-0812">Transmembrane</keyword>
<organism evidence="15 16">
    <name type="scientific">Microbulbifer variabilis</name>
    <dbReference type="NCBI Taxonomy" id="266805"/>
    <lineage>
        <taxon>Bacteria</taxon>
        <taxon>Pseudomonadati</taxon>
        <taxon>Pseudomonadota</taxon>
        <taxon>Gammaproteobacteria</taxon>
        <taxon>Cellvibrionales</taxon>
        <taxon>Microbulbiferaceae</taxon>
        <taxon>Microbulbifer</taxon>
    </lineage>
</organism>
<evidence type="ECO:0000256" key="1">
    <source>
        <dbReference type="ARBA" id="ARBA00004571"/>
    </source>
</evidence>
<dbReference type="Gene3D" id="2.40.170.20">
    <property type="entry name" value="TonB-dependent receptor, beta-barrel domain"/>
    <property type="match status" value="1"/>
</dbReference>
<dbReference type="PROSITE" id="PS52016">
    <property type="entry name" value="TONB_DEPENDENT_REC_3"/>
    <property type="match status" value="1"/>
</dbReference>
<gene>
    <name evidence="15" type="ORF">MJO52_18215</name>
</gene>
<proteinExistence type="inferred from homology"/>
<feature type="signal peptide" evidence="12">
    <location>
        <begin position="1"/>
        <end position="21"/>
    </location>
</feature>
<evidence type="ECO:0000256" key="4">
    <source>
        <dbReference type="ARBA" id="ARBA00022692"/>
    </source>
</evidence>
<reference evidence="15" key="1">
    <citation type="submission" date="2022-02" db="EMBL/GenBank/DDBJ databases">
        <title>Coral-associated bacteria.</title>
        <authorList>
            <person name="Tang K."/>
            <person name="Wang X."/>
        </authorList>
    </citation>
    <scope>NUCLEOTIDE SEQUENCE</scope>
    <source>
        <strain evidence="15">SCSIO 43006</strain>
    </source>
</reference>